<dbReference type="PANTHER" id="PTHR47491">
    <property type="entry name" value="CAP-GLY DOMAIN LINKER"/>
    <property type="match status" value="1"/>
</dbReference>
<feature type="compositionally biased region" description="Basic residues" evidence="2">
    <location>
        <begin position="94"/>
        <end position="104"/>
    </location>
</feature>
<protein>
    <recommendedName>
        <fullName evidence="3">DUF7653 domain-containing protein</fullName>
    </recommendedName>
</protein>
<evidence type="ECO:0000259" key="3">
    <source>
        <dbReference type="Pfam" id="PF24670"/>
    </source>
</evidence>
<feature type="domain" description="DUF7653" evidence="3">
    <location>
        <begin position="525"/>
        <end position="645"/>
    </location>
</feature>
<dbReference type="PANTHER" id="PTHR47491:SF5">
    <property type="entry name" value="CAP-GLY DOMAIN LINKER"/>
    <property type="match status" value="1"/>
</dbReference>
<dbReference type="Proteomes" id="UP001151760">
    <property type="component" value="Unassembled WGS sequence"/>
</dbReference>
<feature type="compositionally biased region" description="Basic and acidic residues" evidence="2">
    <location>
        <begin position="107"/>
        <end position="118"/>
    </location>
</feature>
<feature type="coiled-coil region" evidence="1">
    <location>
        <begin position="336"/>
        <end position="462"/>
    </location>
</feature>
<evidence type="ECO:0000313" key="4">
    <source>
        <dbReference type="EMBL" id="GJS54280.1"/>
    </source>
</evidence>
<dbReference type="Pfam" id="PF24670">
    <property type="entry name" value="DUF7653"/>
    <property type="match status" value="1"/>
</dbReference>
<accession>A0ABQ4WN32</accession>
<feature type="region of interest" description="Disordered" evidence="2">
    <location>
        <begin position="9"/>
        <end position="121"/>
    </location>
</feature>
<gene>
    <name evidence="4" type="ORF">Tco_0627642</name>
</gene>
<sequence length="830" mass="94873">MKKLFFFKSSASSNGTSNVAVASSQSNESLSGDGVHGTRKARSKKAAYEDHIQNQSQTGPCLRKSRSYSSGTVHDSGLLRTRSDSPCSSSSNVSHKHSAPRSSRRALTPERPSREKWFQDTTVDAAQRIEKLKFSGLDNLSSEGSSYCSTHASNKVVDRYIDGEQHQERSSRQINSNSRTHFSQPNGGIKRPPRFHHAAPGSPNNAHLTQKPRSHSFRDPNRESKFYMSTRDWVENAAAHESPRKLAKQVIERLSQSRLMPRVDSKEFDHDIPITLEDVYGGSQNCLPRDGLVKESLSFEEKNYGYENNCSRVLDYGESEEADEATLLRGELDSRTRKLEKEKNDLQLTLEKELDRRSTEWSMKLEKYQMEEHRLRERVRELAEQNVSLQREVAMFGERELDSQSRVLHSGQQVKDLTVKMEEVTKENQDLQQNLSDSQDKCRAAEEDRDLFKRNYAEKDKECKELHRAVTRFLRTCNEQEKTIDGLREGLKKEVRKTGSLESNFDQNQQSKLQIEQLRLTGVEQALRKEVESYRLEVDSLRHENINLLHRLKGSSKDSGFSTLKLDQELWSRVHCLQNQGTCLISDCVHLCGKLLENIKEKTLQNGLDSQFTVESDMKIQGFNRRAESLMRSLQTVSDVLHEKKSSIGSVDKECSQDTVNSDLKAEALMTSLLREKLYSKEVDVEQLEAELATAVRGNDILRCEVQNAMDNLSCITHKMKELEMQVLKKEESIYQLQTNLQDCKKELTIVNGILPKVTEERDMMWDEVKQYSENNMLLSSEVGMLKKKVEALDEDVLMKEGQITILKDALGKPFDLLSSPLTNDGFLMR</sequence>
<dbReference type="EMBL" id="BQNB010008786">
    <property type="protein sequence ID" value="GJS54280.1"/>
    <property type="molecule type" value="Genomic_DNA"/>
</dbReference>
<evidence type="ECO:0000313" key="5">
    <source>
        <dbReference type="Proteomes" id="UP001151760"/>
    </source>
</evidence>
<keyword evidence="1" id="KW-0175">Coiled coil</keyword>
<evidence type="ECO:0000256" key="2">
    <source>
        <dbReference type="SAM" id="MobiDB-lite"/>
    </source>
</evidence>
<comment type="caution">
    <text evidence="4">The sequence shown here is derived from an EMBL/GenBank/DDBJ whole genome shotgun (WGS) entry which is preliminary data.</text>
</comment>
<feature type="compositionally biased region" description="Low complexity" evidence="2">
    <location>
        <begin position="84"/>
        <end position="93"/>
    </location>
</feature>
<dbReference type="InterPro" id="IPR056070">
    <property type="entry name" value="DUF7653"/>
</dbReference>
<feature type="compositionally biased region" description="Polar residues" evidence="2">
    <location>
        <begin position="14"/>
        <end position="30"/>
    </location>
</feature>
<name>A0ABQ4WN32_9ASTR</name>
<feature type="coiled-coil region" evidence="1">
    <location>
        <begin position="685"/>
        <end position="740"/>
    </location>
</feature>
<organism evidence="4 5">
    <name type="scientific">Tanacetum coccineum</name>
    <dbReference type="NCBI Taxonomy" id="301880"/>
    <lineage>
        <taxon>Eukaryota</taxon>
        <taxon>Viridiplantae</taxon>
        <taxon>Streptophyta</taxon>
        <taxon>Embryophyta</taxon>
        <taxon>Tracheophyta</taxon>
        <taxon>Spermatophyta</taxon>
        <taxon>Magnoliopsida</taxon>
        <taxon>eudicotyledons</taxon>
        <taxon>Gunneridae</taxon>
        <taxon>Pentapetalae</taxon>
        <taxon>asterids</taxon>
        <taxon>campanulids</taxon>
        <taxon>Asterales</taxon>
        <taxon>Asteraceae</taxon>
        <taxon>Asteroideae</taxon>
        <taxon>Anthemideae</taxon>
        <taxon>Anthemidinae</taxon>
        <taxon>Tanacetum</taxon>
    </lineage>
</organism>
<proteinExistence type="predicted"/>
<feature type="region of interest" description="Disordered" evidence="2">
    <location>
        <begin position="165"/>
        <end position="221"/>
    </location>
</feature>
<keyword evidence="5" id="KW-1185">Reference proteome</keyword>
<reference evidence="4" key="2">
    <citation type="submission" date="2022-01" db="EMBL/GenBank/DDBJ databases">
        <authorList>
            <person name="Yamashiro T."/>
            <person name="Shiraishi A."/>
            <person name="Satake H."/>
            <person name="Nakayama K."/>
        </authorList>
    </citation>
    <scope>NUCLEOTIDE SEQUENCE</scope>
</reference>
<evidence type="ECO:0000256" key="1">
    <source>
        <dbReference type="SAM" id="Coils"/>
    </source>
</evidence>
<feature type="compositionally biased region" description="Polar residues" evidence="2">
    <location>
        <begin position="172"/>
        <end position="186"/>
    </location>
</feature>
<reference evidence="4" key="1">
    <citation type="journal article" date="2022" name="Int. J. Mol. Sci.">
        <title>Draft Genome of Tanacetum Coccineum: Genomic Comparison of Closely Related Tanacetum-Family Plants.</title>
        <authorList>
            <person name="Yamashiro T."/>
            <person name="Shiraishi A."/>
            <person name="Nakayama K."/>
            <person name="Satake H."/>
        </authorList>
    </citation>
    <scope>NUCLEOTIDE SEQUENCE</scope>
</reference>